<sequence length="281" mass="33049">MDMIALFMRWVHIIWGYAFRLFGQTRAPDLPSDIILDIFSRLPAELVVQCRDGCRMIFTLTTSSSFIEMHLNRASSIIVFQYASRCAIFNEQKGVFESVISLCFVDEENKKITKKRLESCLKSSESILSFDMDSENIRTIARPTVKYDQPTECFSMHLLKKEGFLWFCDVTSYTYMDIWILVDYESEVWIKLQRISLDFLSLSDWKGTKYILKSIQLDKDELIVRWENRLFRYNLQQNVAKKVEMRGIEELLDYYLLLHTDSLVSLHNDTNSPCVIICKLD</sequence>
<dbReference type="InterPro" id="IPR036047">
    <property type="entry name" value="F-box-like_dom_sf"/>
</dbReference>
<dbReference type="PANTHER" id="PTHR31672">
    <property type="entry name" value="BNACNNG10540D PROTEIN"/>
    <property type="match status" value="1"/>
</dbReference>
<comment type="caution">
    <text evidence="3">The sequence shown here is derived from an EMBL/GenBank/DDBJ whole genome shotgun (WGS) entry which is preliminary data.</text>
</comment>
<dbReference type="EMBL" id="JABWDY010033539">
    <property type="protein sequence ID" value="KAF5183359.1"/>
    <property type="molecule type" value="Genomic_DNA"/>
</dbReference>
<feature type="chain" id="PRO_5029727168" description="F-box associated beta-propeller type 3 domain-containing protein" evidence="1">
    <location>
        <begin position="17"/>
        <end position="281"/>
    </location>
</feature>
<evidence type="ECO:0000259" key="2">
    <source>
        <dbReference type="Pfam" id="PF08268"/>
    </source>
</evidence>
<accession>A0A7J6VE45</accession>
<keyword evidence="4" id="KW-1185">Reference proteome</keyword>
<evidence type="ECO:0000313" key="3">
    <source>
        <dbReference type="EMBL" id="KAF5183359.1"/>
    </source>
</evidence>
<evidence type="ECO:0000313" key="4">
    <source>
        <dbReference type="Proteomes" id="UP000554482"/>
    </source>
</evidence>
<dbReference type="PANTHER" id="PTHR31672:SF13">
    <property type="entry name" value="F-BOX PROTEIN CPR30-LIKE"/>
    <property type="match status" value="1"/>
</dbReference>
<feature type="signal peptide" evidence="1">
    <location>
        <begin position="1"/>
        <end position="16"/>
    </location>
</feature>
<keyword evidence="1" id="KW-0732">Signal</keyword>
<evidence type="ECO:0000256" key="1">
    <source>
        <dbReference type="SAM" id="SignalP"/>
    </source>
</evidence>
<dbReference type="AlphaFoldDB" id="A0A7J6VE45"/>
<dbReference type="Pfam" id="PF08268">
    <property type="entry name" value="FBA_3"/>
    <property type="match status" value="1"/>
</dbReference>
<feature type="domain" description="F-box associated beta-propeller type 3" evidence="2">
    <location>
        <begin position="124"/>
        <end position="250"/>
    </location>
</feature>
<gene>
    <name evidence="3" type="ORF">FRX31_027054</name>
</gene>
<dbReference type="InterPro" id="IPR050796">
    <property type="entry name" value="SCF_F-box_component"/>
</dbReference>
<proteinExistence type="predicted"/>
<name>A0A7J6VE45_THATH</name>
<dbReference type="InterPro" id="IPR013187">
    <property type="entry name" value="F-box-assoc_dom_typ3"/>
</dbReference>
<dbReference type="OrthoDB" id="689863at2759"/>
<protein>
    <recommendedName>
        <fullName evidence="2">F-box associated beta-propeller type 3 domain-containing protein</fullName>
    </recommendedName>
</protein>
<reference evidence="3 4" key="1">
    <citation type="submission" date="2020-06" db="EMBL/GenBank/DDBJ databases">
        <title>Transcriptomic and genomic resources for Thalictrum thalictroides and T. hernandezii: Facilitating candidate gene discovery in an emerging model plant lineage.</title>
        <authorList>
            <person name="Arias T."/>
            <person name="Riano-Pachon D.M."/>
            <person name="Di Stilio V.S."/>
        </authorList>
    </citation>
    <scope>NUCLEOTIDE SEQUENCE [LARGE SCALE GENOMIC DNA]</scope>
    <source>
        <strain evidence="4">cv. WT478/WT964</strain>
        <tissue evidence="3">Leaves</tissue>
    </source>
</reference>
<dbReference type="SUPFAM" id="SSF81383">
    <property type="entry name" value="F-box domain"/>
    <property type="match status" value="1"/>
</dbReference>
<dbReference type="Proteomes" id="UP000554482">
    <property type="component" value="Unassembled WGS sequence"/>
</dbReference>
<organism evidence="3 4">
    <name type="scientific">Thalictrum thalictroides</name>
    <name type="common">Rue-anemone</name>
    <name type="synonym">Anemone thalictroides</name>
    <dbReference type="NCBI Taxonomy" id="46969"/>
    <lineage>
        <taxon>Eukaryota</taxon>
        <taxon>Viridiplantae</taxon>
        <taxon>Streptophyta</taxon>
        <taxon>Embryophyta</taxon>
        <taxon>Tracheophyta</taxon>
        <taxon>Spermatophyta</taxon>
        <taxon>Magnoliopsida</taxon>
        <taxon>Ranunculales</taxon>
        <taxon>Ranunculaceae</taxon>
        <taxon>Thalictroideae</taxon>
        <taxon>Thalictrum</taxon>
    </lineage>
</organism>